<organism evidence="2">
    <name type="scientific">Cacopsylla melanoneura</name>
    <dbReference type="NCBI Taxonomy" id="428564"/>
    <lineage>
        <taxon>Eukaryota</taxon>
        <taxon>Metazoa</taxon>
        <taxon>Ecdysozoa</taxon>
        <taxon>Arthropoda</taxon>
        <taxon>Hexapoda</taxon>
        <taxon>Insecta</taxon>
        <taxon>Pterygota</taxon>
        <taxon>Neoptera</taxon>
        <taxon>Paraneoptera</taxon>
        <taxon>Hemiptera</taxon>
        <taxon>Sternorrhyncha</taxon>
        <taxon>Psylloidea</taxon>
        <taxon>Psyllidae</taxon>
        <taxon>Psyllinae</taxon>
        <taxon>Cacopsylla</taxon>
    </lineage>
</organism>
<accession>A0A8D8LWN8</accession>
<evidence type="ECO:0000256" key="1">
    <source>
        <dbReference type="SAM" id="Phobius"/>
    </source>
</evidence>
<dbReference type="EMBL" id="HBUF01039754">
    <property type="protein sequence ID" value="CAG6617749.1"/>
    <property type="molecule type" value="Transcribed_RNA"/>
</dbReference>
<protein>
    <submittedName>
        <fullName evidence="2">Uncharacterized protein</fullName>
    </submittedName>
</protein>
<dbReference type="AlphaFoldDB" id="A0A8D8LWN8"/>
<feature type="transmembrane region" description="Helical" evidence="1">
    <location>
        <begin position="63"/>
        <end position="83"/>
    </location>
</feature>
<keyword evidence="1" id="KW-0812">Transmembrane</keyword>
<keyword evidence="1" id="KW-1133">Transmembrane helix</keyword>
<reference evidence="2" key="1">
    <citation type="submission" date="2021-05" db="EMBL/GenBank/DDBJ databases">
        <authorList>
            <person name="Alioto T."/>
            <person name="Alioto T."/>
            <person name="Gomez Garrido J."/>
        </authorList>
    </citation>
    <scope>NUCLEOTIDE SEQUENCE</scope>
</reference>
<proteinExistence type="predicted"/>
<sequence>MYVWMDGCVCVCVCVLHTYFVNTLDINNTMSSTVSSVPTPSTFPYGTDFSSLFFFSIRPKQRLFCLCFRFQIVFIVSLLLLFFPNNSALFCGSINNFLLFF</sequence>
<evidence type="ECO:0000313" key="2">
    <source>
        <dbReference type="EMBL" id="CAG6617749.1"/>
    </source>
</evidence>
<name>A0A8D8LWN8_9HEMI</name>
<keyword evidence="1" id="KW-0472">Membrane</keyword>